<name>A0A6A6J2K8_9PLEO</name>
<evidence type="ECO:0000313" key="4">
    <source>
        <dbReference type="Proteomes" id="UP000800094"/>
    </source>
</evidence>
<sequence length="546" mass="61197">MPEVSSTTGEGAASAVAVETAAPEVQPASPFIVDNMRNIDDHGGSELRRRQLRSGNDSIEGASEDNAQDGSHAASHPDPSSPSEGPEDRHRYQARSVESTEGGSHAPGTGNFSENFNFNQPQSKGKARVESIVSPLDQQLPGPARDIGPLQPPSLPLRNPRRLMSLFTRSSPPEEQAHKPPPESGPATIAPFADITPESGTIGAILQMLLSKLVPRPDALYDERAYRAREWCDMTWMPEVIINTCQNTLTKQWTRKIPLVQLYPPAFTACWQLTDIVNEVASMAASRLEIFEFCSGSGGPTPVFERLINRDRASKGEEPLQFTISDLHPNPKAWMEHTASSKHLRVIDYPIDAADPPTVAMSSGAAGRISFADDSKRIFRLFNLSFHHFDDEAAKKILRSTMDTAHAITIIELQDRRRKCMFMMLLSFLPVLVLTPIWFSLFEEGWRKKLRNLRQIALTFFPVWLILVWDGLASCRRTREFEEFVELVSAAAEEESPSPIREREMYEKAVKTYEVNNWLFCEHPRVLHTMPGMYVNMITGYRMRPG</sequence>
<dbReference type="RefSeq" id="XP_033691963.1">
    <property type="nucleotide sequence ID" value="XM_033822150.1"/>
</dbReference>
<feature type="compositionally biased region" description="Basic and acidic residues" evidence="1">
    <location>
        <begin position="37"/>
        <end position="49"/>
    </location>
</feature>
<accession>A0A6A6J2K8</accession>
<gene>
    <name evidence="3" type="ORF">BU26DRAFT_32836</name>
</gene>
<protein>
    <submittedName>
        <fullName evidence="3">Uncharacterized protein</fullName>
    </submittedName>
</protein>
<evidence type="ECO:0000256" key="1">
    <source>
        <dbReference type="SAM" id="MobiDB-lite"/>
    </source>
</evidence>
<feature type="region of interest" description="Disordered" evidence="1">
    <location>
        <begin position="1"/>
        <end position="159"/>
    </location>
</feature>
<evidence type="ECO:0000256" key="2">
    <source>
        <dbReference type="SAM" id="Phobius"/>
    </source>
</evidence>
<feature type="transmembrane region" description="Helical" evidence="2">
    <location>
        <begin position="420"/>
        <end position="441"/>
    </location>
</feature>
<feature type="compositionally biased region" description="Low complexity" evidence="1">
    <location>
        <begin position="1"/>
        <end position="22"/>
    </location>
</feature>
<feature type="compositionally biased region" description="Low complexity" evidence="1">
    <location>
        <begin position="71"/>
        <end position="84"/>
    </location>
</feature>
<keyword evidence="2" id="KW-1133">Transmembrane helix</keyword>
<proteinExistence type="predicted"/>
<dbReference type="Proteomes" id="UP000800094">
    <property type="component" value="Unassembled WGS sequence"/>
</dbReference>
<keyword evidence="2" id="KW-0812">Transmembrane</keyword>
<dbReference type="AlphaFoldDB" id="A0A6A6J2K8"/>
<evidence type="ECO:0000313" key="3">
    <source>
        <dbReference type="EMBL" id="KAF2256959.1"/>
    </source>
</evidence>
<reference evidence="3" key="1">
    <citation type="journal article" date="2020" name="Stud. Mycol.">
        <title>101 Dothideomycetes genomes: a test case for predicting lifestyles and emergence of pathogens.</title>
        <authorList>
            <person name="Haridas S."/>
            <person name="Albert R."/>
            <person name="Binder M."/>
            <person name="Bloem J."/>
            <person name="Labutti K."/>
            <person name="Salamov A."/>
            <person name="Andreopoulos B."/>
            <person name="Baker S."/>
            <person name="Barry K."/>
            <person name="Bills G."/>
            <person name="Bluhm B."/>
            <person name="Cannon C."/>
            <person name="Castanera R."/>
            <person name="Culley D."/>
            <person name="Daum C."/>
            <person name="Ezra D."/>
            <person name="Gonzalez J."/>
            <person name="Henrissat B."/>
            <person name="Kuo A."/>
            <person name="Liang C."/>
            <person name="Lipzen A."/>
            <person name="Lutzoni F."/>
            <person name="Magnuson J."/>
            <person name="Mondo S."/>
            <person name="Nolan M."/>
            <person name="Ohm R."/>
            <person name="Pangilinan J."/>
            <person name="Park H.-J."/>
            <person name="Ramirez L."/>
            <person name="Alfaro M."/>
            <person name="Sun H."/>
            <person name="Tritt A."/>
            <person name="Yoshinaga Y."/>
            <person name="Zwiers L.-H."/>
            <person name="Turgeon B."/>
            <person name="Goodwin S."/>
            <person name="Spatafora J."/>
            <person name="Crous P."/>
            <person name="Grigoriev I."/>
        </authorList>
    </citation>
    <scope>NUCLEOTIDE SEQUENCE</scope>
    <source>
        <strain evidence="3">CBS 122368</strain>
    </source>
</reference>
<keyword evidence="4" id="KW-1185">Reference proteome</keyword>
<keyword evidence="2" id="KW-0472">Membrane</keyword>
<dbReference type="GeneID" id="54575480"/>
<organism evidence="3 4">
    <name type="scientific">Trematosphaeria pertusa</name>
    <dbReference type="NCBI Taxonomy" id="390896"/>
    <lineage>
        <taxon>Eukaryota</taxon>
        <taxon>Fungi</taxon>
        <taxon>Dikarya</taxon>
        <taxon>Ascomycota</taxon>
        <taxon>Pezizomycotina</taxon>
        <taxon>Dothideomycetes</taxon>
        <taxon>Pleosporomycetidae</taxon>
        <taxon>Pleosporales</taxon>
        <taxon>Massarineae</taxon>
        <taxon>Trematosphaeriaceae</taxon>
        <taxon>Trematosphaeria</taxon>
    </lineage>
</organism>
<dbReference type="OrthoDB" id="2101715at2759"/>
<dbReference type="EMBL" id="ML987189">
    <property type="protein sequence ID" value="KAF2256959.1"/>
    <property type="molecule type" value="Genomic_DNA"/>
</dbReference>
<feature type="compositionally biased region" description="Polar residues" evidence="1">
    <location>
        <begin position="110"/>
        <end position="123"/>
    </location>
</feature>